<evidence type="ECO:0000313" key="4">
    <source>
        <dbReference type="EMBL" id="PIZ48132.1"/>
    </source>
</evidence>
<evidence type="ECO:0000256" key="2">
    <source>
        <dbReference type="SAM" id="Phobius"/>
    </source>
</evidence>
<evidence type="ECO:0000313" key="5">
    <source>
        <dbReference type="Proteomes" id="UP000228920"/>
    </source>
</evidence>
<dbReference type="AlphaFoldDB" id="A0A2M7TLW2"/>
<dbReference type="Proteomes" id="UP000228920">
    <property type="component" value="Unassembled WGS sequence"/>
</dbReference>
<keyword evidence="2" id="KW-0812">Transmembrane</keyword>
<gene>
    <name evidence="4" type="ORF">COY32_00525</name>
</gene>
<organism evidence="4 5">
    <name type="scientific">candidate division WWE3 bacterium CG_4_10_14_0_2_um_filter_41_14</name>
    <dbReference type="NCBI Taxonomy" id="1975072"/>
    <lineage>
        <taxon>Bacteria</taxon>
        <taxon>Katanobacteria</taxon>
    </lineage>
</organism>
<dbReference type="PANTHER" id="PTHR43738">
    <property type="entry name" value="ABC TRANSPORTER, MEMBRANE PROTEIN"/>
    <property type="match status" value="1"/>
</dbReference>
<name>A0A2M7TLW2_UNCKA</name>
<dbReference type="PANTHER" id="PTHR43738:SF1">
    <property type="entry name" value="HEMIN TRANSPORT SYSTEM PERMEASE PROTEIN HRTB-RELATED"/>
    <property type="match status" value="1"/>
</dbReference>
<keyword evidence="2" id="KW-0472">Membrane</keyword>
<feature type="non-terminal residue" evidence="4">
    <location>
        <position position="254"/>
    </location>
</feature>
<keyword evidence="1" id="KW-0813">Transport</keyword>
<feature type="transmembrane region" description="Helical" evidence="2">
    <location>
        <begin position="16"/>
        <end position="37"/>
    </location>
</feature>
<dbReference type="EMBL" id="PFNL01000012">
    <property type="protein sequence ID" value="PIZ48132.1"/>
    <property type="molecule type" value="Genomic_DNA"/>
</dbReference>
<reference evidence="5" key="1">
    <citation type="submission" date="2017-09" db="EMBL/GenBank/DDBJ databases">
        <title>Depth-based differentiation of microbial function through sediment-hosted aquifers and enrichment of novel symbionts in the deep terrestrial subsurface.</title>
        <authorList>
            <person name="Probst A.J."/>
            <person name="Ladd B."/>
            <person name="Jarett J.K."/>
            <person name="Geller-Mcgrath D.E."/>
            <person name="Sieber C.M.K."/>
            <person name="Emerson J.B."/>
            <person name="Anantharaman K."/>
            <person name="Thomas B.C."/>
            <person name="Malmstrom R."/>
            <person name="Stieglmeier M."/>
            <person name="Klingl A."/>
            <person name="Woyke T."/>
            <person name="Ryan C.M."/>
            <person name="Banfield J.F."/>
        </authorList>
    </citation>
    <scope>NUCLEOTIDE SEQUENCE [LARGE SCALE GENOMIC DNA]</scope>
</reference>
<dbReference type="InterPro" id="IPR025857">
    <property type="entry name" value="MacB_PCD"/>
</dbReference>
<accession>A0A2M7TLW2</accession>
<comment type="caution">
    <text evidence="4">The sequence shown here is derived from an EMBL/GenBank/DDBJ whole genome shotgun (WGS) entry which is preliminary data.</text>
</comment>
<dbReference type="InterPro" id="IPR051125">
    <property type="entry name" value="ABC-4/HrtB_transporter"/>
</dbReference>
<evidence type="ECO:0000256" key="1">
    <source>
        <dbReference type="ARBA" id="ARBA00022448"/>
    </source>
</evidence>
<evidence type="ECO:0000259" key="3">
    <source>
        <dbReference type="Pfam" id="PF12704"/>
    </source>
</evidence>
<keyword evidence="2" id="KW-1133">Transmembrane helix</keyword>
<sequence>MFTLALKNLWQERVKFILSIGGVSFAIVLMVVLLGVYEGFKGQFVINITKNPAHAFVVQEGIRDFFHGVSIIPEETGNKIKNIDGILEAIPMVGVRAIIDLNDKKWDLLLFSFVNDSTLGAPWNVVEGTDQLSENEMVVDQRFMNNNNLTLGDKLNANGQEFTIAGIAKDASSILTSFAFIRLEDAQRLSKLGNAAGFYSIRVTDATKLDDIIATIENETEGLNAFSKQEFIDNNMAEIEEGYLPIVSAMVVIA</sequence>
<dbReference type="Pfam" id="PF12704">
    <property type="entry name" value="MacB_PCD"/>
    <property type="match status" value="1"/>
</dbReference>
<proteinExistence type="predicted"/>
<protein>
    <recommendedName>
        <fullName evidence="3">MacB-like periplasmic core domain-containing protein</fullName>
    </recommendedName>
</protein>
<feature type="domain" description="MacB-like periplasmic core" evidence="3">
    <location>
        <begin position="17"/>
        <end position="218"/>
    </location>
</feature>